<organism evidence="1 2">
    <name type="scientific">Deinococcus xinjiangensis</name>
    <dbReference type="NCBI Taxonomy" id="457454"/>
    <lineage>
        <taxon>Bacteria</taxon>
        <taxon>Thermotogati</taxon>
        <taxon>Deinococcota</taxon>
        <taxon>Deinococci</taxon>
        <taxon>Deinococcales</taxon>
        <taxon>Deinococcaceae</taxon>
        <taxon>Deinococcus</taxon>
    </lineage>
</organism>
<proteinExistence type="predicted"/>
<evidence type="ECO:0000313" key="2">
    <source>
        <dbReference type="Proteomes" id="UP001458946"/>
    </source>
</evidence>
<dbReference type="EMBL" id="BAABRN010000001">
    <property type="protein sequence ID" value="GAA5500425.1"/>
    <property type="molecule type" value="Genomic_DNA"/>
</dbReference>
<reference evidence="1 2" key="1">
    <citation type="submission" date="2024-02" db="EMBL/GenBank/DDBJ databases">
        <title>Deinococcus xinjiangensis NBRC 107630.</title>
        <authorList>
            <person name="Ichikawa N."/>
            <person name="Katano-Makiyama Y."/>
            <person name="Hidaka K."/>
        </authorList>
    </citation>
    <scope>NUCLEOTIDE SEQUENCE [LARGE SCALE GENOMIC DNA]</scope>
    <source>
        <strain evidence="1 2">NBRC 107630</strain>
    </source>
</reference>
<dbReference type="Proteomes" id="UP001458946">
    <property type="component" value="Unassembled WGS sequence"/>
</dbReference>
<protein>
    <submittedName>
        <fullName evidence="1">Uncharacterized protein</fullName>
    </submittedName>
</protein>
<gene>
    <name evidence="1" type="ORF">Dxin01_00146</name>
</gene>
<accession>A0ABP9V7D0</accession>
<keyword evidence="2" id="KW-1185">Reference proteome</keyword>
<dbReference type="RefSeq" id="WP_353540409.1">
    <property type="nucleotide sequence ID" value="NZ_BAABRN010000001.1"/>
</dbReference>
<comment type="caution">
    <text evidence="1">The sequence shown here is derived from an EMBL/GenBank/DDBJ whole genome shotgun (WGS) entry which is preliminary data.</text>
</comment>
<sequence length="95" mass="10848">MKPHAQIFLIRDNLTMTFVGDARGTIYKDGKTVRTRSSTPKVFFEEGRANAVKKQMQSAIRKDIDLAALCSNRQRMNPDMELEVVAIKLEDIVMF</sequence>
<name>A0ABP9V7D0_9DEIO</name>
<evidence type="ECO:0000313" key="1">
    <source>
        <dbReference type="EMBL" id="GAA5500425.1"/>
    </source>
</evidence>